<gene>
    <name evidence="2" type="ORF">BJ998_007812</name>
</gene>
<dbReference type="GO" id="GO:0005975">
    <property type="term" value="P:carbohydrate metabolic process"/>
    <property type="evidence" value="ECO:0007669"/>
    <property type="project" value="InterPro"/>
</dbReference>
<evidence type="ECO:0000313" key="3">
    <source>
        <dbReference type="Proteomes" id="UP000585638"/>
    </source>
</evidence>
<keyword evidence="3" id="KW-1185">Reference proteome</keyword>
<dbReference type="InterPro" id="IPR001585">
    <property type="entry name" value="TAL/FSA"/>
</dbReference>
<comment type="caution">
    <text evidence="2">The sequence shown here is derived from an EMBL/GenBank/DDBJ whole genome shotgun (WGS) entry which is preliminary data.</text>
</comment>
<dbReference type="InterPro" id="IPR013785">
    <property type="entry name" value="Aldolase_TIM"/>
</dbReference>
<keyword evidence="1" id="KW-0704">Schiff base</keyword>
<name>A0A7W9NLM1_9PSEU</name>
<evidence type="ECO:0000313" key="2">
    <source>
        <dbReference type="EMBL" id="MBB5896616.1"/>
    </source>
</evidence>
<proteinExistence type="predicted"/>
<dbReference type="EMBL" id="JACHIR010000001">
    <property type="protein sequence ID" value="MBB5896616.1"/>
    <property type="molecule type" value="Genomic_DNA"/>
</dbReference>
<protein>
    <submittedName>
        <fullName evidence="2">Transaldolase</fullName>
    </submittedName>
</protein>
<evidence type="ECO:0000256" key="1">
    <source>
        <dbReference type="ARBA" id="ARBA00023270"/>
    </source>
</evidence>
<reference evidence="2 3" key="1">
    <citation type="submission" date="2020-08" db="EMBL/GenBank/DDBJ databases">
        <title>Sequencing the genomes of 1000 actinobacteria strains.</title>
        <authorList>
            <person name="Klenk H.-P."/>
        </authorList>
    </citation>
    <scope>NUCLEOTIDE SEQUENCE [LARGE SCALE GENOMIC DNA]</scope>
    <source>
        <strain evidence="2 3">DSM 43851</strain>
    </source>
</reference>
<dbReference type="Proteomes" id="UP000585638">
    <property type="component" value="Unassembled WGS sequence"/>
</dbReference>
<accession>A0A7W9NLM1</accession>
<dbReference type="Pfam" id="PF00923">
    <property type="entry name" value="TAL_FSA"/>
    <property type="match status" value="1"/>
</dbReference>
<dbReference type="AlphaFoldDB" id="A0A7W9NLM1"/>
<sequence length="122" mass="13288">MKDPSCPDTVYVSELVVSGTVNTMPGNTLAAFADHGVVAGDTVHARYEAAREHLDSLRHVGVDYADVTETLEREGMAAFEASWDELGRAVARKLDYTVRRPRVRAADSAPTRRNDCRGDGPV</sequence>
<organism evidence="2 3">
    <name type="scientific">Kutzneria kofuensis</name>
    <dbReference type="NCBI Taxonomy" id="103725"/>
    <lineage>
        <taxon>Bacteria</taxon>
        <taxon>Bacillati</taxon>
        <taxon>Actinomycetota</taxon>
        <taxon>Actinomycetes</taxon>
        <taxon>Pseudonocardiales</taxon>
        <taxon>Pseudonocardiaceae</taxon>
        <taxon>Kutzneria</taxon>
    </lineage>
</organism>
<dbReference type="Gene3D" id="3.20.20.70">
    <property type="entry name" value="Aldolase class I"/>
    <property type="match status" value="1"/>
</dbReference>
<dbReference type="SUPFAM" id="SSF51569">
    <property type="entry name" value="Aldolase"/>
    <property type="match status" value="1"/>
</dbReference>